<feature type="repeat" description="PPR" evidence="2">
    <location>
        <begin position="704"/>
        <end position="738"/>
    </location>
</feature>
<dbReference type="RefSeq" id="XP_039139460.1">
    <property type="nucleotide sequence ID" value="XM_039283526.1"/>
</dbReference>
<proteinExistence type="predicted"/>
<feature type="repeat" description="PPR" evidence="2">
    <location>
        <begin position="462"/>
        <end position="496"/>
    </location>
</feature>
<dbReference type="GO" id="GO:0003723">
    <property type="term" value="F:RNA binding"/>
    <property type="evidence" value="ECO:0007669"/>
    <property type="project" value="InterPro"/>
</dbReference>
<dbReference type="PANTHER" id="PTHR47926">
    <property type="entry name" value="PENTATRICOPEPTIDE REPEAT-CONTAINING PROTEIN"/>
    <property type="match status" value="1"/>
</dbReference>
<keyword evidence="4" id="KW-1185">Reference proteome</keyword>
<keyword evidence="1" id="KW-0677">Repeat</keyword>
<organism evidence="4 5">
    <name type="scientific">Dioscorea cayennensis subsp. rotundata</name>
    <name type="common">White Guinea yam</name>
    <name type="synonym">Dioscorea rotundata</name>
    <dbReference type="NCBI Taxonomy" id="55577"/>
    <lineage>
        <taxon>Eukaryota</taxon>
        <taxon>Viridiplantae</taxon>
        <taxon>Streptophyta</taxon>
        <taxon>Embryophyta</taxon>
        <taxon>Tracheophyta</taxon>
        <taxon>Spermatophyta</taxon>
        <taxon>Magnoliopsida</taxon>
        <taxon>Liliopsida</taxon>
        <taxon>Dioscoreales</taxon>
        <taxon>Dioscoreaceae</taxon>
        <taxon>Dioscorea</taxon>
    </lineage>
</organism>
<dbReference type="InterPro" id="IPR046960">
    <property type="entry name" value="PPR_At4g14850-like_plant"/>
</dbReference>
<dbReference type="InterPro" id="IPR046849">
    <property type="entry name" value="E2_motif"/>
</dbReference>
<dbReference type="InterPro" id="IPR011990">
    <property type="entry name" value="TPR-like_helical_dom_sf"/>
</dbReference>
<dbReference type="Pfam" id="PF20430">
    <property type="entry name" value="Eplus_motif"/>
    <property type="match status" value="1"/>
</dbReference>
<reference evidence="5" key="1">
    <citation type="submission" date="2025-08" db="UniProtKB">
        <authorList>
            <consortium name="RefSeq"/>
        </authorList>
    </citation>
    <scope>IDENTIFICATION</scope>
</reference>
<feature type="domain" description="DYW" evidence="3">
    <location>
        <begin position="782"/>
        <end position="874"/>
    </location>
</feature>
<gene>
    <name evidence="5" type="primary">LOC120276811</name>
</gene>
<feature type="repeat" description="PPR" evidence="2">
    <location>
        <begin position="565"/>
        <end position="599"/>
    </location>
</feature>
<feature type="repeat" description="PPR" evidence="2">
    <location>
        <begin position="126"/>
        <end position="160"/>
    </location>
</feature>
<dbReference type="GeneID" id="120276811"/>
<feature type="repeat" description="PPR" evidence="2">
    <location>
        <begin position="359"/>
        <end position="393"/>
    </location>
</feature>
<dbReference type="Pfam" id="PF20431">
    <property type="entry name" value="E_motif"/>
    <property type="match status" value="1"/>
</dbReference>
<dbReference type="Proteomes" id="UP001515500">
    <property type="component" value="Chromosome 15"/>
</dbReference>
<dbReference type="NCBIfam" id="TIGR00756">
    <property type="entry name" value="PPR"/>
    <property type="match status" value="8"/>
</dbReference>
<evidence type="ECO:0000256" key="2">
    <source>
        <dbReference type="PROSITE-ProRule" id="PRU00708"/>
    </source>
</evidence>
<dbReference type="PANTHER" id="PTHR47926:SF512">
    <property type="entry name" value="REPEAT (PPR) SUPERFAMILY PROTEIN, PUTATIVE-RELATED"/>
    <property type="match status" value="1"/>
</dbReference>
<accession>A0AB40CLK3</accession>
<dbReference type="InterPro" id="IPR046848">
    <property type="entry name" value="E_motif"/>
</dbReference>
<evidence type="ECO:0000256" key="1">
    <source>
        <dbReference type="ARBA" id="ARBA00022737"/>
    </source>
</evidence>
<evidence type="ECO:0000313" key="4">
    <source>
        <dbReference type="Proteomes" id="UP001515500"/>
    </source>
</evidence>
<dbReference type="GO" id="GO:0008270">
    <property type="term" value="F:zinc ion binding"/>
    <property type="evidence" value="ECO:0007669"/>
    <property type="project" value="InterPro"/>
</dbReference>
<dbReference type="FunFam" id="1.25.40.10:FF:000073">
    <property type="entry name" value="Pentatricopeptide repeat-containing protein chloroplastic"/>
    <property type="match status" value="1"/>
</dbReference>
<protein>
    <submittedName>
        <fullName evidence="5">Pentatricopeptide repeat-containing protein At5g03800 isoform X1</fullName>
    </submittedName>
</protein>
<dbReference type="GO" id="GO:0009451">
    <property type="term" value="P:RNA modification"/>
    <property type="evidence" value="ECO:0007669"/>
    <property type="project" value="InterPro"/>
</dbReference>
<dbReference type="Pfam" id="PF01535">
    <property type="entry name" value="PPR"/>
    <property type="match status" value="3"/>
</dbReference>
<dbReference type="Pfam" id="PF14432">
    <property type="entry name" value="DYW_deaminase"/>
    <property type="match status" value="1"/>
</dbReference>
<dbReference type="Gene3D" id="1.25.40.10">
    <property type="entry name" value="Tetratricopeptide repeat domain"/>
    <property type="match status" value="6"/>
</dbReference>
<evidence type="ECO:0000313" key="5">
    <source>
        <dbReference type="RefSeq" id="XP_039139460.1"/>
    </source>
</evidence>
<sequence>MATIHHSPIPFSPLFNPKPLHHHHHHLQSPFPKPKPTNLSISTPSRVAIVEHKAPDHHQLRALLRLASRHRDLALGRAIHARITKSQHHEDTGEITHLFNILISMYLKVGRLFDARKVFDVMPFRDVVSYSSLVSAYAKCGLENDAVELFDEMRESGIEPNEHSFVAVLTNCIRRMNDRLGSQVHGLAIKSLHWSCVYVANAIMGLYVKCGRLDDALRVFVEMPERDVSSWNAVILGMVEDFRYRQAFEVFHDMRMDGIDGDRFSLSTLLTAVSEGFSLVEGHAVHAYALKVGLELDISVGNALVGFYTRFRCLEDVVDVFQRMPVKDVISWTGMLTGFMEFGMVEAALEIFDQMPERNSISYNALLAGFCRNGEGYRGLELFQRIMENGVEISDFTLTSAINACALFSDKESSEQIHAFVVKVGFRSNPWIEAALLDMCARCGRMEDSQKLFKNLVHEESFLVAWTSLICAYVRNGQPDEALSLFNTILKGNDAVVLDEIMLATILGVCGTLGFEEMGKQIHNLVIKSGVSSDSAVCNAVLSMYAKCGNLEDAICLFGSMPQHDIVTMNALINAHLLHRQGDEVLSIWGDMEELGVKPDGITFLLLISACKCTKSKSIDTCWRLFHSMASSYKLEPSSEHYAAMVDVLGYWSCFDEAAKLIHNMPFKPNALVWRALLDSCRLRSNITLGKQVIQELLVMEPQDPSTYVLVSNLYLASGRWHCSEKVREEMRGKGLQKHPTRSWIIHSKIVHSFYTRDRSHPQSKDIYSGLEVLILECMKAGYEPDTSFVLQDVEEYQKKDFLCYHSAKLAATYGHLVTELGQPVQVVKNIRLCGDCHTFLKFVSSVTRREISFRDATGFHRFKNGKCSCGDYW</sequence>
<dbReference type="FunFam" id="1.25.40.10:FF:002102">
    <property type="entry name" value="Pentatricopeptide repeat-containing protein103"/>
    <property type="match status" value="1"/>
</dbReference>
<evidence type="ECO:0000259" key="3">
    <source>
        <dbReference type="Pfam" id="PF14432"/>
    </source>
</evidence>
<dbReference type="FunFam" id="1.25.40.10:FF:000679">
    <property type="entry name" value="Pentatricopeptide repeat-containing protein At5g03800"/>
    <property type="match status" value="1"/>
</dbReference>
<feature type="repeat" description="PPR" evidence="2">
    <location>
        <begin position="196"/>
        <end position="230"/>
    </location>
</feature>
<feature type="repeat" description="PPR" evidence="2">
    <location>
        <begin position="534"/>
        <end position="564"/>
    </location>
</feature>
<dbReference type="PROSITE" id="PS51375">
    <property type="entry name" value="PPR"/>
    <property type="match status" value="8"/>
</dbReference>
<dbReference type="InterPro" id="IPR032867">
    <property type="entry name" value="DYW_dom"/>
</dbReference>
<dbReference type="InterPro" id="IPR002885">
    <property type="entry name" value="PPR_rpt"/>
</dbReference>
<dbReference type="AlphaFoldDB" id="A0AB40CLK3"/>
<dbReference type="Pfam" id="PF13041">
    <property type="entry name" value="PPR_2"/>
    <property type="match status" value="4"/>
</dbReference>
<feature type="repeat" description="PPR" evidence="2">
    <location>
        <begin position="328"/>
        <end position="358"/>
    </location>
</feature>
<name>A0AB40CLK3_DIOCR</name>